<dbReference type="PANTHER" id="PTHR38834:SF3">
    <property type="entry name" value="SOLUTE-BINDING PROTEIN FAMILY 3_N-TERMINAL DOMAIN-CONTAINING PROTEIN"/>
    <property type="match status" value="1"/>
</dbReference>
<name>A0A106BYX7_SHEFR</name>
<evidence type="ECO:0000256" key="1">
    <source>
        <dbReference type="SAM" id="SignalP"/>
    </source>
</evidence>
<dbReference type="SUPFAM" id="SSF53850">
    <property type="entry name" value="Periplasmic binding protein-like II"/>
    <property type="match status" value="1"/>
</dbReference>
<reference evidence="3 4" key="1">
    <citation type="submission" date="2016-01" db="EMBL/GenBank/DDBJ databases">
        <title>Draft genome of the antarctic isolate Shewanella frigidimarina Ag06-30.</title>
        <authorList>
            <person name="Parmeciano Di Noto G."/>
            <person name="Vazquez S."/>
            <person name="Mac Cormack W."/>
            <person name="Iriarte A."/>
            <person name="Quiroga C."/>
        </authorList>
    </citation>
    <scope>NUCLEOTIDE SEQUENCE [LARGE SCALE GENOMIC DNA]</scope>
    <source>
        <strain evidence="3 4">Ag06-30</strain>
    </source>
</reference>
<dbReference type="InterPro" id="IPR001638">
    <property type="entry name" value="Solute-binding_3/MltF_N"/>
</dbReference>
<dbReference type="AlphaFoldDB" id="A0A106BYX7"/>
<protein>
    <recommendedName>
        <fullName evidence="2">Solute-binding protein family 3/N-terminal domain-containing protein</fullName>
    </recommendedName>
</protein>
<keyword evidence="1" id="KW-0732">Signal</keyword>
<dbReference type="EMBL" id="LRDC01000029">
    <property type="protein sequence ID" value="KVX01172.1"/>
    <property type="molecule type" value="Genomic_DNA"/>
</dbReference>
<dbReference type="Proteomes" id="UP000055702">
    <property type="component" value="Unassembled WGS sequence"/>
</dbReference>
<feature type="signal peptide" evidence="1">
    <location>
        <begin position="1"/>
        <end position="22"/>
    </location>
</feature>
<dbReference type="RefSeq" id="WP_059746551.1">
    <property type="nucleotide sequence ID" value="NZ_LRDC01000029.1"/>
</dbReference>
<feature type="domain" description="Solute-binding protein family 3/N-terminal" evidence="2">
    <location>
        <begin position="25"/>
        <end position="247"/>
    </location>
</feature>
<gene>
    <name evidence="3" type="ORF">AWJ07_06890</name>
</gene>
<dbReference type="Pfam" id="PF00497">
    <property type="entry name" value="SBP_bac_3"/>
    <property type="match status" value="1"/>
</dbReference>
<evidence type="ECO:0000313" key="3">
    <source>
        <dbReference type="EMBL" id="KVX01172.1"/>
    </source>
</evidence>
<feature type="chain" id="PRO_5007125894" description="Solute-binding protein family 3/N-terminal domain-containing protein" evidence="1">
    <location>
        <begin position="23"/>
        <end position="258"/>
    </location>
</feature>
<proteinExistence type="predicted"/>
<dbReference type="PANTHER" id="PTHR38834">
    <property type="entry name" value="PERIPLASMIC SUBSTRATE BINDING PROTEIN FAMILY 3"/>
    <property type="match status" value="1"/>
</dbReference>
<sequence length="258" mass="29767">MLRYLSVVILVITFFSSPVSNARPAVTFYTESYPPFQSLNPQGELVGFSIDVLHAAQQYLDFDINIQIMPWSRAYHNALKYPNTFIFSIANTEKRSTYFKWIGNFYTVQDMIYRKSNRSDIKLKTINDINRYSMALSRNDASLDRLKLDGKHPNVYLVRNQLTALKMLNFERVDLIYNNEIGFAEDIKNMGFKLSDFTAVLPVVNMPIGISTHKDTDDKLAKTMSQALNVLKKNGELEKITARWFIPHINSVDTDQEQ</sequence>
<organism evidence="3">
    <name type="scientific">Shewanella frigidimarina</name>
    <dbReference type="NCBI Taxonomy" id="56812"/>
    <lineage>
        <taxon>Bacteria</taxon>
        <taxon>Pseudomonadati</taxon>
        <taxon>Pseudomonadota</taxon>
        <taxon>Gammaproteobacteria</taxon>
        <taxon>Alteromonadales</taxon>
        <taxon>Shewanellaceae</taxon>
        <taxon>Shewanella</taxon>
    </lineage>
</organism>
<evidence type="ECO:0000313" key="4">
    <source>
        <dbReference type="Proteomes" id="UP000055702"/>
    </source>
</evidence>
<dbReference type="Gene3D" id="3.40.190.10">
    <property type="entry name" value="Periplasmic binding protein-like II"/>
    <property type="match status" value="2"/>
</dbReference>
<evidence type="ECO:0000259" key="2">
    <source>
        <dbReference type="SMART" id="SM00062"/>
    </source>
</evidence>
<dbReference type="SMART" id="SM00062">
    <property type="entry name" value="PBPb"/>
    <property type="match status" value="1"/>
</dbReference>
<comment type="caution">
    <text evidence="3">The sequence shown here is derived from an EMBL/GenBank/DDBJ whole genome shotgun (WGS) entry which is preliminary data.</text>
</comment>
<accession>A0A106BYX7</accession>